<feature type="modified residue" description="4-aspartylphosphate" evidence="5">
    <location>
        <position position="759"/>
    </location>
</feature>
<dbReference type="InterPro" id="IPR005467">
    <property type="entry name" value="His_kinase_dom"/>
</dbReference>
<dbReference type="PANTHER" id="PTHR45339">
    <property type="entry name" value="HYBRID SIGNAL TRANSDUCTION HISTIDINE KINASE J"/>
    <property type="match status" value="1"/>
</dbReference>
<feature type="domain" description="Response regulatory" evidence="7">
    <location>
        <begin position="710"/>
        <end position="824"/>
    </location>
</feature>
<dbReference type="SUPFAM" id="SSF47384">
    <property type="entry name" value="Homodimeric domain of signal transducing histidine kinase"/>
    <property type="match status" value="1"/>
</dbReference>
<dbReference type="OrthoDB" id="9811889at2"/>
<evidence type="ECO:0000259" key="6">
    <source>
        <dbReference type="PROSITE" id="PS50109"/>
    </source>
</evidence>
<dbReference type="SMART" id="SM00448">
    <property type="entry name" value="REC"/>
    <property type="match status" value="1"/>
</dbReference>
<dbReference type="GO" id="GO:0000155">
    <property type="term" value="F:phosphorelay sensor kinase activity"/>
    <property type="evidence" value="ECO:0007669"/>
    <property type="project" value="InterPro"/>
</dbReference>
<dbReference type="AlphaFoldDB" id="A0A3E1YG16"/>
<dbReference type="Gene3D" id="3.40.50.2300">
    <property type="match status" value="1"/>
</dbReference>
<accession>A0A3E1YG16</accession>
<evidence type="ECO:0000259" key="7">
    <source>
        <dbReference type="PROSITE" id="PS50110"/>
    </source>
</evidence>
<evidence type="ECO:0000256" key="2">
    <source>
        <dbReference type="ARBA" id="ARBA00012438"/>
    </source>
</evidence>
<dbReference type="CDD" id="cd16922">
    <property type="entry name" value="HATPase_EvgS-ArcB-TorS-like"/>
    <property type="match status" value="1"/>
</dbReference>
<evidence type="ECO:0000256" key="4">
    <source>
        <dbReference type="ARBA" id="ARBA00023012"/>
    </source>
</evidence>
<dbReference type="InterPro" id="IPR000700">
    <property type="entry name" value="PAS-assoc_C"/>
</dbReference>
<feature type="domain" description="Histidine kinase" evidence="6">
    <location>
        <begin position="466"/>
        <end position="687"/>
    </location>
</feature>
<comment type="caution">
    <text evidence="9">The sequence shown here is derived from an EMBL/GenBank/DDBJ whole genome shotgun (WGS) entry which is preliminary data.</text>
</comment>
<gene>
    <name evidence="9" type="ORF">DVR12_00595</name>
</gene>
<dbReference type="PROSITE" id="PS50110">
    <property type="entry name" value="RESPONSE_REGULATORY"/>
    <property type="match status" value="1"/>
</dbReference>
<dbReference type="FunFam" id="3.30.565.10:FF:000010">
    <property type="entry name" value="Sensor histidine kinase RcsC"/>
    <property type="match status" value="1"/>
</dbReference>
<dbReference type="CDD" id="cd00082">
    <property type="entry name" value="HisKA"/>
    <property type="match status" value="1"/>
</dbReference>
<evidence type="ECO:0000256" key="3">
    <source>
        <dbReference type="ARBA" id="ARBA00022553"/>
    </source>
</evidence>
<dbReference type="SMART" id="SM00387">
    <property type="entry name" value="HATPase_c"/>
    <property type="match status" value="1"/>
</dbReference>
<dbReference type="Gene3D" id="2.10.70.100">
    <property type="match status" value="1"/>
</dbReference>
<dbReference type="Gene3D" id="3.30.565.10">
    <property type="entry name" value="Histidine kinase-like ATPase, C-terminal domain"/>
    <property type="match status" value="1"/>
</dbReference>
<dbReference type="InterPro" id="IPR003661">
    <property type="entry name" value="HisK_dim/P_dom"/>
</dbReference>
<name>A0A3E1YG16_9BACT</name>
<organism evidence="9 10">
    <name type="scientific">Chitinophaga silvatica</name>
    <dbReference type="NCBI Taxonomy" id="2282649"/>
    <lineage>
        <taxon>Bacteria</taxon>
        <taxon>Pseudomonadati</taxon>
        <taxon>Bacteroidota</taxon>
        <taxon>Chitinophagia</taxon>
        <taxon>Chitinophagales</taxon>
        <taxon>Chitinophagaceae</taxon>
        <taxon>Chitinophaga</taxon>
    </lineage>
</organism>
<dbReference type="InterPro" id="IPR000014">
    <property type="entry name" value="PAS"/>
</dbReference>
<dbReference type="CDD" id="cd00130">
    <property type="entry name" value="PAS"/>
    <property type="match status" value="1"/>
</dbReference>
<feature type="domain" description="PAC" evidence="8">
    <location>
        <begin position="396"/>
        <end position="448"/>
    </location>
</feature>
<keyword evidence="3 5" id="KW-0597">Phosphoprotein</keyword>
<dbReference type="PROSITE" id="PS50113">
    <property type="entry name" value="PAC"/>
    <property type="match status" value="1"/>
</dbReference>
<dbReference type="Gene3D" id="1.10.287.130">
    <property type="match status" value="1"/>
</dbReference>
<evidence type="ECO:0000313" key="9">
    <source>
        <dbReference type="EMBL" id="RFS26324.1"/>
    </source>
</evidence>
<dbReference type="Gene3D" id="3.30.450.20">
    <property type="entry name" value="PAS domain"/>
    <property type="match status" value="2"/>
</dbReference>
<dbReference type="InterPro" id="IPR003594">
    <property type="entry name" value="HATPase_dom"/>
</dbReference>
<dbReference type="InterPro" id="IPR013655">
    <property type="entry name" value="PAS_fold_3"/>
</dbReference>
<comment type="catalytic activity">
    <reaction evidence="1">
        <text>ATP + protein L-histidine = ADP + protein N-phospho-L-histidine.</text>
        <dbReference type="EC" id="2.7.13.3"/>
    </reaction>
</comment>
<dbReference type="CDD" id="cd17546">
    <property type="entry name" value="REC_hyHK_CKI1_RcsC-like"/>
    <property type="match status" value="1"/>
</dbReference>
<dbReference type="PRINTS" id="PR00344">
    <property type="entry name" value="BCTRLSENSOR"/>
</dbReference>
<dbReference type="PANTHER" id="PTHR45339:SF1">
    <property type="entry name" value="HYBRID SIGNAL TRANSDUCTION HISTIDINE KINASE J"/>
    <property type="match status" value="1"/>
</dbReference>
<dbReference type="Pfam" id="PF00072">
    <property type="entry name" value="Response_reg"/>
    <property type="match status" value="1"/>
</dbReference>
<dbReference type="SUPFAM" id="SSF55874">
    <property type="entry name" value="ATPase domain of HSP90 chaperone/DNA topoisomerase II/histidine kinase"/>
    <property type="match status" value="1"/>
</dbReference>
<dbReference type="Pfam" id="PF02518">
    <property type="entry name" value="HATPase_c"/>
    <property type="match status" value="1"/>
</dbReference>
<dbReference type="InterPro" id="IPR011006">
    <property type="entry name" value="CheY-like_superfamily"/>
</dbReference>
<dbReference type="SMART" id="SM00388">
    <property type="entry name" value="HisKA"/>
    <property type="match status" value="1"/>
</dbReference>
<dbReference type="InterPro" id="IPR001789">
    <property type="entry name" value="Sig_transdc_resp-reg_receiver"/>
</dbReference>
<keyword evidence="10" id="KW-1185">Reference proteome</keyword>
<protein>
    <recommendedName>
        <fullName evidence="2">histidine kinase</fullName>
        <ecNumber evidence="2">2.7.13.3</ecNumber>
    </recommendedName>
</protein>
<evidence type="ECO:0000259" key="8">
    <source>
        <dbReference type="PROSITE" id="PS50113"/>
    </source>
</evidence>
<dbReference type="InterPro" id="IPR001610">
    <property type="entry name" value="PAC"/>
</dbReference>
<sequence>MLASRLTSSSKSGTFTEELEINLQSQEQIWQQQELLRIINLIQAEDFWEDNNRDSFDELLNNLMKLTKSRYGFIGTVNNYHNRISRQSHINISVENDKEFYACLETALQTKQPQISEVIERIDSSLYPYIGIPVLFQNEVLIVVGLAGRISGYNQGTIDLLQPLLKLLGRLHFQQIQQSKQTQLISQNTKWQEDWNSLMLTLDDIVMEINDQKIFTHVWCRQDHLLFKPREEFIGKTINETLGEHASYFDQMADEVLKTGVRQEYVYKDIRQEVEKWYRIKMSLFENTESSSKRLLLLIRDVTTQESQKLNYEHTQTELKRSNQLLSICQQMSKMGGWEFNVNTGQLFWTAEIYKMREIPQNYSISLQSAIGFYHPEDRPVYEAARENLFYNYEPYDLELRHISAKGKQTWVRTIGVPILNQRGMATHFRGIIMDITDKKDAELQLVNARDNAQKAAQSRSEFLSVMSHEIRTPLNAIIGIAGILNGGTSDAQGEIIQTLQFSARHLLGLINDILDFTKMEAGKIELEHIPFNPTALLQGITRNHQPLAKSKGIKLYTSFDDTIPENIIGDPVRLGQIINNLLNNAIKFTQKGYVSIEVQQEACTNPDYCALSFEVKDTGIGISEDMQEKIFDSFVQENSAISRLHGGTGLGLAITKKLINLYNSNIILESKKDEGTTFRFDISFLIPKKNSIIHSNDEQSDNGCLQDKKILIIEDNPINIRILELQLQATGAIISSACNGKVALQKMKEDLYDGIILDLHMPEMNGYETIPHIKEWQPTAFIIVLTADIMPDVRKRLNGLGVKNMLPKPYAPEDLLRMLQCNVE</sequence>
<evidence type="ECO:0000256" key="5">
    <source>
        <dbReference type="PROSITE-ProRule" id="PRU00169"/>
    </source>
</evidence>
<evidence type="ECO:0000256" key="1">
    <source>
        <dbReference type="ARBA" id="ARBA00000085"/>
    </source>
</evidence>
<dbReference type="InterPro" id="IPR035965">
    <property type="entry name" value="PAS-like_dom_sf"/>
</dbReference>
<evidence type="ECO:0000313" key="10">
    <source>
        <dbReference type="Proteomes" id="UP000260644"/>
    </source>
</evidence>
<dbReference type="InterPro" id="IPR036890">
    <property type="entry name" value="HATPase_C_sf"/>
</dbReference>
<dbReference type="Proteomes" id="UP000260644">
    <property type="component" value="Unassembled WGS sequence"/>
</dbReference>
<dbReference type="RefSeq" id="WP_116973516.1">
    <property type="nucleotide sequence ID" value="NZ_QPMM01000001.1"/>
</dbReference>
<dbReference type="EC" id="2.7.13.3" evidence="2"/>
<dbReference type="SUPFAM" id="SSF52172">
    <property type="entry name" value="CheY-like"/>
    <property type="match status" value="1"/>
</dbReference>
<dbReference type="InterPro" id="IPR036097">
    <property type="entry name" value="HisK_dim/P_sf"/>
</dbReference>
<dbReference type="PROSITE" id="PS50109">
    <property type="entry name" value="HIS_KIN"/>
    <property type="match status" value="1"/>
</dbReference>
<reference evidence="9 10" key="1">
    <citation type="submission" date="2018-07" db="EMBL/GenBank/DDBJ databases">
        <title>Chitinophaga K2CV101002-2 sp. nov., isolated from a monsoon evergreen broad-leaved forest soil.</title>
        <authorList>
            <person name="Lv Y."/>
        </authorList>
    </citation>
    <scope>NUCLEOTIDE SEQUENCE [LARGE SCALE GENOMIC DNA]</scope>
    <source>
        <strain evidence="9 10">GDMCC 1.1288</strain>
    </source>
</reference>
<dbReference type="EMBL" id="QPMM01000001">
    <property type="protein sequence ID" value="RFS26324.1"/>
    <property type="molecule type" value="Genomic_DNA"/>
</dbReference>
<dbReference type="Pfam" id="PF00512">
    <property type="entry name" value="HisKA"/>
    <property type="match status" value="1"/>
</dbReference>
<dbReference type="SMART" id="SM00086">
    <property type="entry name" value="PAC"/>
    <property type="match status" value="1"/>
</dbReference>
<dbReference type="Pfam" id="PF08447">
    <property type="entry name" value="PAS_3"/>
    <property type="match status" value="1"/>
</dbReference>
<dbReference type="InterPro" id="IPR004358">
    <property type="entry name" value="Sig_transdc_His_kin-like_C"/>
</dbReference>
<keyword evidence="4" id="KW-0902">Two-component regulatory system</keyword>
<dbReference type="SUPFAM" id="SSF55785">
    <property type="entry name" value="PYP-like sensor domain (PAS domain)"/>
    <property type="match status" value="1"/>
</dbReference>
<proteinExistence type="predicted"/>